<evidence type="ECO:0000256" key="4">
    <source>
        <dbReference type="ARBA" id="ARBA00022598"/>
    </source>
</evidence>
<gene>
    <name evidence="8" type="ORF">TASIC1_0006003200</name>
</gene>
<dbReference type="CDD" id="cd05918">
    <property type="entry name" value="A_NRPS_SidN3_like"/>
    <property type="match status" value="1"/>
</dbReference>
<dbReference type="Proteomes" id="UP000517252">
    <property type="component" value="Unassembled WGS sequence"/>
</dbReference>
<dbReference type="PANTHER" id="PTHR45527:SF1">
    <property type="entry name" value="FATTY ACID SYNTHASE"/>
    <property type="match status" value="1"/>
</dbReference>
<evidence type="ECO:0000313" key="9">
    <source>
        <dbReference type="Proteomes" id="UP000517252"/>
    </source>
</evidence>
<evidence type="ECO:0000259" key="7">
    <source>
        <dbReference type="PROSITE" id="PS50075"/>
    </source>
</evidence>
<dbReference type="OrthoDB" id="416786at2759"/>
<dbReference type="InterPro" id="IPR000873">
    <property type="entry name" value="AMP-dep_synth/lig_dom"/>
</dbReference>
<reference evidence="8 9" key="1">
    <citation type="submission" date="2020-07" db="EMBL/GenBank/DDBJ databases">
        <title>Trichoderma asperellum IC-1 whole genome shotgun sequence.</title>
        <authorList>
            <person name="Kanamasa S."/>
            <person name="Takahashi H."/>
        </authorList>
    </citation>
    <scope>NUCLEOTIDE SEQUENCE [LARGE SCALE GENOMIC DNA]</scope>
    <source>
        <strain evidence="8 9">IC-1</strain>
    </source>
</reference>
<dbReference type="GO" id="GO:0031169">
    <property type="term" value="P:ferrichrome biosynthetic process"/>
    <property type="evidence" value="ECO:0007669"/>
    <property type="project" value="UniProtKB-ARBA"/>
</dbReference>
<dbReference type="GO" id="GO:0043041">
    <property type="term" value="P:amino acid activation for nonribosomal peptide biosynthetic process"/>
    <property type="evidence" value="ECO:0007669"/>
    <property type="project" value="TreeGrafter"/>
</dbReference>
<dbReference type="Gene3D" id="3.30.559.10">
    <property type="entry name" value="Chloramphenicol acetyltransferase-like domain"/>
    <property type="match status" value="3"/>
</dbReference>
<dbReference type="GO" id="GO:0016874">
    <property type="term" value="F:ligase activity"/>
    <property type="evidence" value="ECO:0007669"/>
    <property type="project" value="UniProtKB-KW"/>
</dbReference>
<protein>
    <submittedName>
        <fullName evidence="8">Nonribosomal peptide synthetase 2</fullName>
    </submittedName>
</protein>
<name>A0A6V8QUY1_TRIAP</name>
<dbReference type="GO" id="GO:0010106">
    <property type="term" value="P:cellular response to iron ion starvation"/>
    <property type="evidence" value="ECO:0007669"/>
    <property type="project" value="UniProtKB-ARBA"/>
</dbReference>
<keyword evidence="3" id="KW-0597">Phosphoprotein</keyword>
<dbReference type="PANTHER" id="PTHR45527">
    <property type="entry name" value="NONRIBOSOMAL PEPTIDE SYNTHETASE"/>
    <property type="match status" value="1"/>
</dbReference>
<dbReference type="Gene3D" id="3.30.559.30">
    <property type="entry name" value="Nonribosomal peptide synthetase, condensation domain"/>
    <property type="match status" value="4"/>
</dbReference>
<sequence>MGEDSVVFGVTLSGRTIDETRDAPFPCMNTIPVIASNQSSNAQLVGLMMEYNADAYRHQYAPLSQIQKWLGHPAKPVFDTILVYQKLDKEICNTRRWKLVEDHATVDYPVSLEVKPMSNNEIRLCITFFSDVLPEEQADLLVKQFDAMMVHIATEPEGDEDGIYRSKPDLFSITPAISPELPAPVQFLHHFVEKRALSHPNDTAFEFVGDFDGSLPVKQVWSYSELDEMGNRVANLLSDIAAVGSIVAIHFDKCPEAYFSILGILKAGCAFVALDSSAPKDRKEFILRDSMAPCLLKTSGSSIDFDTEAKIINIDLESIHQLSAERRELGPHFTPDATCYCLYTSGTTGTPKGCEITHDNSVQAMMAFQELFEGHWSDDSRWLQFAALHFDVSVLEQYWSWSVGITVVAAPRDLILDDLIASINNLEITHIDLTPSLARLTHPDEVPGLCKGVFITGGEQLKQEILDAWGPKSVIYNAYGPTEATIGVTMYQRVPINGRPSNIGQQFLNVGSYVFRKGTEIPVLRGAVGELCVSGRLVGKGYLNREELTEERFPTLSEFGERIYRTGDLVRILHDGCFDFLGRADDQVKLRGQRLEIGEINHVIRTGVSEVKDAATIVIKHASSGKDVLVSFLVGEQKPKAALAPLMDDRTLGMKAKEACRAKLPGYMIPTYFLILPFIPLSPNNKVEAKELKKLFNSLSHEQLMDLTTFKVTVRSINDEASQKVIRVISSFTGIDSDSIDAETSIFDLGVDSISALQLSAAFKNRGFIACSPATLLQNPVISDLITALYNKMPFSQKDSRVKESQQMIQAYHHRYRALVRGVLSIPGDDIEYIAPCSALQQGIISKSLTDEVRGTYFNSFVLYLGSSIVDEQLETAWTQLVASQAILRTAFIKTAEGYIQVALKAPKLRWIEEVVSNDEDERDLLNGHWEDWVQRNSDHIITPVEALLVKGPSSKKFVIRFFHAVYDGSSFEHVLRQLQSSYTGKSVTASTPTFIEALSHGPLWRHDDCRGFWQNHLLGWENSSGLQLSYAHGDAASQIRVINGAALESTRKKHKVTLQSVVMALWTSVLQKYFSGGLTVGLIVSGRSIDLAGIENTIGPLFNTLPFFNKTLRDETWESLIRKCSEFSTAILPFQHVPLKSIQKWCSGGRQLFDNLFVFEVEQQAVINEPELWTIEDGPLNPDYPLALEAKKLLNGDIQLTLVAQGHIADAARLQEILDQIEENLALMVADAPLPQPMQNGVAAPAESNGLVYPNADTGKQQLEWTDQALRIRDEIASLSGIDALEISVASTVLELGLDSIDVIQLSARLKQKGISLSASSIMRQQTIANMASCTEVQQSSELPISVTDEKFHSVEQKLWAYARNAGLNADEIEAVLPPTPLQESMAAGMIHSDFEWYFNHDLLEIRAGVDVEKLQEAFLQVIDQSPVLRTGFLEVDDLLLDMGYCQIVHKHWSNKIERIEVEDLVEVANLIENAKQISKVTKGTDALFQLKFVSCKERTFVLISIAHALYDGWSLSLLYRDLEMAFYGTLQTRTSAKPFLQRVLASTTEDGDRFWTGYLDDVQPSILLELQEAGMEEKLHRMEYSTKKPVSEILSFCKKQGISLQVLCQACWALVLARQVEALDVTFGVVMSGRDFEGAEDLMFPTINTVPLRCILYGTSLSFLRYLEANMADIRAHQAYPLRKIQNMVRVPGGELFNTLFMLQKAPYSPSEEPLLRSVDGASAVDYPISIEAEAVDDVLVWRTACQSKYASEDGVGKLLKDLNNVLEFLTSAEEREILSFEDDGVSIAGLPHISILEDERIGGDKKDSSSDYEETSLGETALAIRKILSCVSDIPEDSIRPESNLYHLGLDSISAIKVSSLLRKEGIYLNPRDLIRATSIDQMGRLAAPLLTNGDRPKAKELTWAPTEDVDIDTLLAGAHISKKSIEAVLPALPMQVYMISAWQNAEGSVFYPEFKYIVKGAISVEEVLSAWHRLVAQTPILRTVFIATTSPQQPFLQVILKADHQPVDDAAIKPMVKLHVAASNGEMGDRIALRLKIHHALYDGISIQEILHGLSKLLNGSAIENEQSVAEWSRFTVQPTLEDSRQSRRVFWTAYLNGCSTDGDDSTIIMAGKRRVSYLQQSAVLDITYLLSAAKERGISSQALFFAAYAKTLALGSGGDAGDESKKTIVFGIYLANRSDEALSSIYPTLNLVPLRMVVLTSGCGKLQRGQALG</sequence>
<dbReference type="Pfam" id="PF00668">
    <property type="entry name" value="Condensation"/>
    <property type="match status" value="3"/>
</dbReference>
<dbReference type="SUPFAM" id="SSF52777">
    <property type="entry name" value="CoA-dependent acyltransferases"/>
    <property type="match status" value="7"/>
</dbReference>
<comment type="similarity">
    <text evidence="5">Belongs to the NRP synthetase family.</text>
</comment>
<evidence type="ECO:0000256" key="2">
    <source>
        <dbReference type="ARBA" id="ARBA00022450"/>
    </source>
</evidence>
<comment type="caution">
    <text evidence="8">The sequence shown here is derived from an EMBL/GenBank/DDBJ whole genome shotgun (WGS) entry which is preliminary data.</text>
</comment>
<feature type="coiled-coil region" evidence="6">
    <location>
        <begin position="1205"/>
        <end position="1232"/>
    </location>
</feature>
<keyword evidence="4" id="KW-0436">Ligase</keyword>
<keyword evidence="2" id="KW-0596">Phosphopantetheine</keyword>
<feature type="domain" description="Carrier" evidence="7">
    <location>
        <begin position="719"/>
        <end position="793"/>
    </location>
</feature>
<dbReference type="InterPro" id="IPR001242">
    <property type="entry name" value="Condensation_dom"/>
</dbReference>
<evidence type="ECO:0000256" key="1">
    <source>
        <dbReference type="ARBA" id="ARBA00004924"/>
    </source>
</evidence>
<dbReference type="InterPro" id="IPR006162">
    <property type="entry name" value="Ppantetheine_attach_site"/>
</dbReference>
<dbReference type="InterPro" id="IPR010071">
    <property type="entry name" value="AA_adenyl_dom"/>
</dbReference>
<dbReference type="FunFam" id="3.40.50.12780:FF:000024">
    <property type="entry name" value="Nonribosomal siderophore peptide synthase SidC"/>
    <property type="match status" value="1"/>
</dbReference>
<dbReference type="Gene3D" id="1.10.1200.10">
    <property type="entry name" value="ACP-like"/>
    <property type="match status" value="3"/>
</dbReference>
<dbReference type="PROSITE" id="PS00012">
    <property type="entry name" value="PHOSPHOPANTETHEINE"/>
    <property type="match status" value="3"/>
</dbReference>
<feature type="domain" description="Carrier" evidence="7">
    <location>
        <begin position="1264"/>
        <end position="1340"/>
    </location>
</feature>
<dbReference type="Pfam" id="PF00550">
    <property type="entry name" value="PP-binding"/>
    <property type="match status" value="3"/>
</dbReference>
<dbReference type="NCBIfam" id="TIGR01733">
    <property type="entry name" value="AA-adenyl-dom"/>
    <property type="match status" value="1"/>
</dbReference>
<dbReference type="InterPro" id="IPR036736">
    <property type="entry name" value="ACP-like_sf"/>
</dbReference>
<dbReference type="InterPro" id="IPR009081">
    <property type="entry name" value="PP-bd_ACP"/>
</dbReference>
<evidence type="ECO:0000256" key="5">
    <source>
        <dbReference type="ARBA" id="ARBA00029454"/>
    </source>
</evidence>
<dbReference type="GO" id="GO:0005737">
    <property type="term" value="C:cytoplasm"/>
    <property type="evidence" value="ECO:0007669"/>
    <property type="project" value="TreeGrafter"/>
</dbReference>
<dbReference type="InterPro" id="IPR020806">
    <property type="entry name" value="PKS_PP-bd"/>
</dbReference>
<evidence type="ECO:0000256" key="3">
    <source>
        <dbReference type="ARBA" id="ARBA00022553"/>
    </source>
</evidence>
<comment type="pathway">
    <text evidence="1">Siderophore biosynthesis.</text>
</comment>
<organism evidence="8 9">
    <name type="scientific">Trichoderma asperellum</name>
    <name type="common">Filamentous fungus</name>
    <dbReference type="NCBI Taxonomy" id="101201"/>
    <lineage>
        <taxon>Eukaryota</taxon>
        <taxon>Fungi</taxon>
        <taxon>Dikarya</taxon>
        <taxon>Ascomycota</taxon>
        <taxon>Pezizomycotina</taxon>
        <taxon>Sordariomycetes</taxon>
        <taxon>Hypocreomycetidae</taxon>
        <taxon>Hypocreales</taxon>
        <taxon>Hypocreaceae</taxon>
        <taxon>Trichoderma</taxon>
    </lineage>
</organism>
<dbReference type="FunFam" id="3.30.300.30:FF:000033">
    <property type="entry name" value="Nonribosomal siderophore peptide synthase SidC"/>
    <property type="match status" value="1"/>
</dbReference>
<dbReference type="SMART" id="SM00823">
    <property type="entry name" value="PKS_PP"/>
    <property type="match status" value="3"/>
</dbReference>
<dbReference type="PROSITE" id="PS50075">
    <property type="entry name" value="CARRIER"/>
    <property type="match status" value="3"/>
</dbReference>
<dbReference type="EMBL" id="BLZH01000006">
    <property type="protein sequence ID" value="GFP55862.1"/>
    <property type="molecule type" value="Genomic_DNA"/>
</dbReference>
<dbReference type="SUPFAM" id="SSF47336">
    <property type="entry name" value="ACP-like"/>
    <property type="match status" value="3"/>
</dbReference>
<feature type="domain" description="Carrier" evidence="7">
    <location>
        <begin position="1821"/>
        <end position="1894"/>
    </location>
</feature>
<proteinExistence type="inferred from homology"/>
<dbReference type="Pfam" id="PF00501">
    <property type="entry name" value="AMP-binding"/>
    <property type="match status" value="1"/>
</dbReference>
<keyword evidence="6" id="KW-0175">Coiled coil</keyword>
<dbReference type="SUPFAM" id="SSF56801">
    <property type="entry name" value="Acetyl-CoA synthetase-like"/>
    <property type="match status" value="1"/>
</dbReference>
<dbReference type="Gene3D" id="3.30.300.30">
    <property type="match status" value="1"/>
</dbReference>
<dbReference type="InterPro" id="IPR042099">
    <property type="entry name" value="ANL_N_sf"/>
</dbReference>
<dbReference type="Gene3D" id="3.40.50.12780">
    <property type="entry name" value="N-terminal domain of ligase-like"/>
    <property type="match status" value="1"/>
</dbReference>
<dbReference type="GO" id="GO:0031177">
    <property type="term" value="F:phosphopantetheine binding"/>
    <property type="evidence" value="ECO:0007669"/>
    <property type="project" value="InterPro"/>
</dbReference>
<dbReference type="InterPro" id="IPR045851">
    <property type="entry name" value="AMP-bd_C_sf"/>
</dbReference>
<evidence type="ECO:0000256" key="6">
    <source>
        <dbReference type="SAM" id="Coils"/>
    </source>
</evidence>
<evidence type="ECO:0000313" key="8">
    <source>
        <dbReference type="EMBL" id="GFP55862.1"/>
    </source>
</evidence>
<accession>A0A6V8QUY1</accession>
<dbReference type="InterPro" id="IPR023213">
    <property type="entry name" value="CAT-like_dom_sf"/>
</dbReference>